<sequence length="332" mass="37134">MSTPRPARQKVAQGEKLRGDRKVRTIIPMVDESGDLPQTHVRKPDWIRVRVPSSGRIQQVKDMLRKQKLHTVCEEAACPNLPECFGGGTATFMIMGDICTRRCAFCDVGFGRPNALDPDEPLHLAESVRDMGLKYVVVTSVDRDDLQDGGARHFAECISTVRDMTPSTRIEILTPDFRGCLEEAIDILSATPPDVFNHNIETVPHLYKRVRPGARYDHSLKLLQDFGARNPDVPTKSGIMVGLGETFEQVIETLHDLRAHDINMLTIGQYLQPSKHHAPVERFVHPDEFREYARVAEELGFTSVASGPMVRSSYHADLQHQGVDVGIPIKQA</sequence>
<dbReference type="InterPro" id="IPR013785">
    <property type="entry name" value="Aldolase_TIM"/>
</dbReference>
<dbReference type="RefSeq" id="WP_008734128.1">
    <property type="nucleotide sequence ID" value="NZ_CP004387.1"/>
</dbReference>
<reference evidence="11 12" key="1">
    <citation type="journal article" date="2012" name="J. Bacteriol.">
        <title>Genome sequence of an alkane-degrading bacterium, Alcanivorax pacificus type strain W11-5, isolated from deep sea sediment.</title>
        <authorList>
            <person name="Lai Q."/>
            <person name="Shao Z."/>
        </authorList>
    </citation>
    <scope>NUCLEOTIDE SEQUENCE [LARGE SCALE GENOMIC DNA]</scope>
    <source>
        <strain evidence="11 12">W11-5</strain>
    </source>
</reference>
<feature type="binding site" evidence="9">
    <location>
        <position position="84"/>
    </location>
    <ligand>
        <name>[4Fe-4S] cluster</name>
        <dbReference type="ChEBI" id="CHEBI:49883"/>
        <label>1</label>
    </ligand>
</feature>
<dbReference type="SMART" id="SM00729">
    <property type="entry name" value="Elp3"/>
    <property type="match status" value="1"/>
</dbReference>
<protein>
    <recommendedName>
        <fullName evidence="9">Lipoyl synthase</fullName>
        <ecNumber evidence="9">2.8.1.8</ecNumber>
    </recommendedName>
    <alternativeName>
        <fullName evidence="9">Lip-syn</fullName>
        <shortName evidence="9">LS</shortName>
    </alternativeName>
    <alternativeName>
        <fullName evidence="9">Lipoate synthase</fullName>
    </alternativeName>
    <alternativeName>
        <fullName evidence="9">Lipoic acid synthase</fullName>
    </alternativeName>
    <alternativeName>
        <fullName evidence="9">Sulfur insertion protein LipA</fullName>
    </alternativeName>
</protein>
<proteinExistence type="inferred from homology"/>
<dbReference type="STRING" id="391936.S7S_13695"/>
<feature type="binding site" evidence="9">
    <location>
        <position position="106"/>
    </location>
    <ligand>
        <name>[4Fe-4S] cluster</name>
        <dbReference type="ChEBI" id="CHEBI:49883"/>
        <label>2</label>
        <note>4Fe-4S-S-AdoMet</note>
    </ligand>
</feature>
<dbReference type="InterPro" id="IPR007197">
    <property type="entry name" value="rSAM"/>
</dbReference>
<dbReference type="GO" id="GO:0005737">
    <property type="term" value="C:cytoplasm"/>
    <property type="evidence" value="ECO:0007669"/>
    <property type="project" value="UniProtKB-SubCell"/>
</dbReference>
<dbReference type="InterPro" id="IPR006638">
    <property type="entry name" value="Elp3/MiaA/NifB-like_rSAM"/>
</dbReference>
<keyword evidence="1 9" id="KW-0004">4Fe-4S</keyword>
<keyword evidence="6 9" id="KW-0408">Iron</keyword>
<dbReference type="GO" id="GO:0016992">
    <property type="term" value="F:lipoate synthase activity"/>
    <property type="evidence" value="ECO:0007669"/>
    <property type="project" value="UniProtKB-UniRule"/>
</dbReference>
<dbReference type="GO" id="GO:0051539">
    <property type="term" value="F:4 iron, 4 sulfur cluster binding"/>
    <property type="evidence" value="ECO:0007669"/>
    <property type="project" value="UniProtKB-UniRule"/>
</dbReference>
<evidence type="ECO:0000256" key="8">
    <source>
        <dbReference type="ARBA" id="ARBA00047326"/>
    </source>
</evidence>
<dbReference type="HAMAP" id="MF_00206">
    <property type="entry name" value="Lipoyl_synth"/>
    <property type="match status" value="1"/>
</dbReference>
<dbReference type="GO" id="GO:0009249">
    <property type="term" value="P:protein lipoylation"/>
    <property type="evidence" value="ECO:0007669"/>
    <property type="project" value="UniProtKB-UniRule"/>
</dbReference>
<evidence type="ECO:0000256" key="1">
    <source>
        <dbReference type="ARBA" id="ARBA00022485"/>
    </source>
</evidence>
<dbReference type="PIRSF" id="PIRSF005963">
    <property type="entry name" value="Lipoyl_synth"/>
    <property type="match status" value="1"/>
</dbReference>
<dbReference type="EC" id="2.8.1.8" evidence="9"/>
<feature type="binding site" evidence="9">
    <location>
        <position position="103"/>
    </location>
    <ligand>
        <name>[4Fe-4S] cluster</name>
        <dbReference type="ChEBI" id="CHEBI:49883"/>
        <label>2</label>
        <note>4Fe-4S-S-AdoMet</note>
    </ligand>
</feature>
<evidence type="ECO:0000256" key="6">
    <source>
        <dbReference type="ARBA" id="ARBA00023004"/>
    </source>
</evidence>
<dbReference type="Pfam" id="PF04055">
    <property type="entry name" value="Radical_SAM"/>
    <property type="match status" value="1"/>
</dbReference>
<evidence type="ECO:0000256" key="2">
    <source>
        <dbReference type="ARBA" id="ARBA00022490"/>
    </source>
</evidence>
<evidence type="ECO:0000313" key="12">
    <source>
        <dbReference type="Proteomes" id="UP000006764"/>
    </source>
</evidence>
<dbReference type="SFLD" id="SFLDG01058">
    <property type="entry name" value="lipoyl_synthase_like"/>
    <property type="match status" value="1"/>
</dbReference>
<dbReference type="HOGENOM" id="CLU_033144_2_1_6"/>
<organism evidence="11 12">
    <name type="scientific">Isoalcanivorax pacificus W11-5</name>
    <dbReference type="NCBI Taxonomy" id="391936"/>
    <lineage>
        <taxon>Bacteria</taxon>
        <taxon>Pseudomonadati</taxon>
        <taxon>Pseudomonadota</taxon>
        <taxon>Gammaproteobacteria</taxon>
        <taxon>Oceanospirillales</taxon>
        <taxon>Alcanivoracaceae</taxon>
        <taxon>Isoalcanivorax</taxon>
    </lineage>
</organism>
<feature type="binding site" evidence="9">
    <location>
        <position position="73"/>
    </location>
    <ligand>
        <name>[4Fe-4S] cluster</name>
        <dbReference type="ChEBI" id="CHEBI:49883"/>
        <label>1</label>
    </ligand>
</feature>
<dbReference type="SFLD" id="SFLDS00029">
    <property type="entry name" value="Radical_SAM"/>
    <property type="match status" value="1"/>
</dbReference>
<comment type="pathway">
    <text evidence="9">Protein modification; protein lipoylation via endogenous pathway; protein N(6)-(lipoyl)lysine from octanoyl-[acyl-carrier-protein]: step 2/2.</text>
</comment>
<dbReference type="PANTHER" id="PTHR10949">
    <property type="entry name" value="LIPOYL SYNTHASE"/>
    <property type="match status" value="1"/>
</dbReference>
<keyword evidence="5 9" id="KW-0479">Metal-binding</keyword>
<dbReference type="OrthoDB" id="9787898at2"/>
<feature type="binding site" evidence="9">
    <location>
        <position position="99"/>
    </location>
    <ligand>
        <name>[4Fe-4S] cluster</name>
        <dbReference type="ChEBI" id="CHEBI:49883"/>
        <label>2</label>
        <note>4Fe-4S-S-AdoMet</note>
    </ligand>
</feature>
<dbReference type="KEGG" id="apac:S7S_13695"/>
<evidence type="ECO:0000256" key="5">
    <source>
        <dbReference type="ARBA" id="ARBA00022723"/>
    </source>
</evidence>
<dbReference type="InterPro" id="IPR031691">
    <property type="entry name" value="LIAS_N"/>
</dbReference>
<comment type="catalytic activity">
    <reaction evidence="8 9">
        <text>[[Fe-S] cluster scaffold protein carrying a second [4Fe-4S](2+) cluster] + N(6)-octanoyl-L-lysyl-[protein] + 2 oxidized [2Fe-2S]-[ferredoxin] + 2 S-adenosyl-L-methionine + 4 H(+) = [[Fe-S] cluster scaffold protein] + N(6)-[(R)-dihydrolipoyl]-L-lysyl-[protein] + 4 Fe(3+) + 2 hydrogen sulfide + 2 5'-deoxyadenosine + 2 L-methionine + 2 reduced [2Fe-2S]-[ferredoxin]</text>
        <dbReference type="Rhea" id="RHEA:16585"/>
        <dbReference type="Rhea" id="RHEA-COMP:9928"/>
        <dbReference type="Rhea" id="RHEA-COMP:10000"/>
        <dbReference type="Rhea" id="RHEA-COMP:10001"/>
        <dbReference type="Rhea" id="RHEA-COMP:10475"/>
        <dbReference type="Rhea" id="RHEA-COMP:14568"/>
        <dbReference type="Rhea" id="RHEA-COMP:14569"/>
        <dbReference type="ChEBI" id="CHEBI:15378"/>
        <dbReference type="ChEBI" id="CHEBI:17319"/>
        <dbReference type="ChEBI" id="CHEBI:29034"/>
        <dbReference type="ChEBI" id="CHEBI:29919"/>
        <dbReference type="ChEBI" id="CHEBI:33722"/>
        <dbReference type="ChEBI" id="CHEBI:33737"/>
        <dbReference type="ChEBI" id="CHEBI:33738"/>
        <dbReference type="ChEBI" id="CHEBI:57844"/>
        <dbReference type="ChEBI" id="CHEBI:59789"/>
        <dbReference type="ChEBI" id="CHEBI:78809"/>
        <dbReference type="ChEBI" id="CHEBI:83100"/>
        <dbReference type="EC" id="2.8.1.8"/>
    </reaction>
</comment>
<keyword evidence="2 9" id="KW-0963">Cytoplasm</keyword>
<keyword evidence="12" id="KW-1185">Reference proteome</keyword>
<keyword evidence="3 9" id="KW-0808">Transferase</keyword>
<dbReference type="NCBIfam" id="NF004019">
    <property type="entry name" value="PRK05481.1"/>
    <property type="match status" value="1"/>
</dbReference>
<evidence type="ECO:0000256" key="9">
    <source>
        <dbReference type="HAMAP-Rule" id="MF_00206"/>
    </source>
</evidence>
<evidence type="ECO:0000256" key="7">
    <source>
        <dbReference type="ARBA" id="ARBA00023014"/>
    </source>
</evidence>
<comment type="function">
    <text evidence="9">Catalyzes the radical-mediated insertion of two sulfur atoms into the C-6 and C-8 positions of the octanoyl moiety bound to the lipoyl domains of lipoate-dependent enzymes, thereby converting the octanoylated domains into lipoylated derivatives.</text>
</comment>
<dbReference type="NCBIfam" id="TIGR00510">
    <property type="entry name" value="lipA"/>
    <property type="match status" value="1"/>
</dbReference>
<dbReference type="EMBL" id="CP004387">
    <property type="protein sequence ID" value="AJD49151.1"/>
    <property type="molecule type" value="Genomic_DNA"/>
</dbReference>
<feature type="binding site" evidence="9">
    <location>
        <position position="78"/>
    </location>
    <ligand>
        <name>[4Fe-4S] cluster</name>
        <dbReference type="ChEBI" id="CHEBI:49883"/>
        <label>1</label>
    </ligand>
</feature>
<dbReference type="PANTHER" id="PTHR10949:SF0">
    <property type="entry name" value="LIPOYL SYNTHASE, MITOCHONDRIAL"/>
    <property type="match status" value="1"/>
</dbReference>
<comment type="cofactor">
    <cofactor evidence="9">
        <name>[4Fe-4S] cluster</name>
        <dbReference type="ChEBI" id="CHEBI:49883"/>
    </cofactor>
    <text evidence="9">Binds 2 [4Fe-4S] clusters per subunit. One cluster is coordinated with 3 cysteines and an exchangeable S-adenosyl-L-methionine.</text>
</comment>
<evidence type="ECO:0000256" key="3">
    <source>
        <dbReference type="ARBA" id="ARBA00022679"/>
    </source>
</evidence>
<dbReference type="FunFam" id="3.20.20.70:FF:000040">
    <property type="entry name" value="Lipoyl synthase"/>
    <property type="match status" value="1"/>
</dbReference>
<comment type="similarity">
    <text evidence="9">Belongs to the radical SAM superfamily. Lipoyl synthase family.</text>
</comment>
<dbReference type="UniPathway" id="UPA00538">
    <property type="reaction ID" value="UER00593"/>
</dbReference>
<accession>A0A0B4XPM7</accession>
<dbReference type="PROSITE" id="PS51918">
    <property type="entry name" value="RADICAL_SAM"/>
    <property type="match status" value="1"/>
</dbReference>
<dbReference type="SUPFAM" id="SSF102114">
    <property type="entry name" value="Radical SAM enzymes"/>
    <property type="match status" value="1"/>
</dbReference>
<dbReference type="AlphaFoldDB" id="A0A0B4XPM7"/>
<dbReference type="InterPro" id="IPR003698">
    <property type="entry name" value="Lipoyl_synth"/>
</dbReference>
<dbReference type="GO" id="GO:0046872">
    <property type="term" value="F:metal ion binding"/>
    <property type="evidence" value="ECO:0007669"/>
    <property type="project" value="UniProtKB-KW"/>
</dbReference>
<gene>
    <name evidence="9" type="primary">lipA</name>
    <name evidence="11" type="ORF">S7S_13695</name>
</gene>
<dbReference type="NCBIfam" id="NF009544">
    <property type="entry name" value="PRK12928.1"/>
    <property type="match status" value="1"/>
</dbReference>
<name>A0A0B4XPM7_9GAMM</name>
<keyword evidence="7 9" id="KW-0411">Iron-sulfur</keyword>
<evidence type="ECO:0000256" key="4">
    <source>
        <dbReference type="ARBA" id="ARBA00022691"/>
    </source>
</evidence>
<dbReference type="SFLD" id="SFLDF00271">
    <property type="entry name" value="lipoyl_synthase"/>
    <property type="match status" value="1"/>
</dbReference>
<dbReference type="Gene3D" id="3.20.20.70">
    <property type="entry name" value="Aldolase class I"/>
    <property type="match status" value="1"/>
</dbReference>
<keyword evidence="4 9" id="KW-0949">S-adenosyl-L-methionine</keyword>
<dbReference type="Pfam" id="PF16881">
    <property type="entry name" value="LIAS_N"/>
    <property type="match status" value="1"/>
</dbReference>
<dbReference type="CDD" id="cd01335">
    <property type="entry name" value="Radical_SAM"/>
    <property type="match status" value="1"/>
</dbReference>
<feature type="domain" description="Radical SAM core" evidence="10">
    <location>
        <begin position="85"/>
        <end position="302"/>
    </location>
</feature>
<comment type="subcellular location">
    <subcellularLocation>
        <location evidence="9">Cytoplasm</location>
    </subcellularLocation>
</comment>
<feature type="binding site" evidence="9">
    <location>
        <position position="313"/>
    </location>
    <ligand>
        <name>[4Fe-4S] cluster</name>
        <dbReference type="ChEBI" id="CHEBI:49883"/>
        <label>1</label>
    </ligand>
</feature>
<evidence type="ECO:0000259" key="10">
    <source>
        <dbReference type="PROSITE" id="PS51918"/>
    </source>
</evidence>
<dbReference type="Proteomes" id="UP000006764">
    <property type="component" value="Chromosome"/>
</dbReference>
<dbReference type="InterPro" id="IPR058240">
    <property type="entry name" value="rSAM_sf"/>
</dbReference>
<evidence type="ECO:0000313" key="11">
    <source>
        <dbReference type="EMBL" id="AJD49151.1"/>
    </source>
</evidence>